<evidence type="ECO:0000313" key="3">
    <source>
        <dbReference type="Proteomes" id="UP000694005"/>
    </source>
</evidence>
<dbReference type="AlphaFoldDB" id="A0A8D9H653"/>
<dbReference type="Gramene" id="A02p27110.2_BraZ1">
    <property type="protein sequence ID" value="A02p27110.2_BraZ1.CDS"/>
    <property type="gene ID" value="A02g27110.2_BraZ1"/>
</dbReference>
<accession>A0A8D9H653</accession>
<reference evidence="2 3" key="1">
    <citation type="submission" date="2021-07" db="EMBL/GenBank/DDBJ databases">
        <authorList>
            <consortium name="Genoscope - CEA"/>
            <person name="William W."/>
        </authorList>
    </citation>
    <scope>NUCLEOTIDE SEQUENCE [LARGE SCALE GENOMIC DNA]</scope>
</reference>
<dbReference type="Gramene" id="A02p26880.2_BraZ1">
    <property type="protein sequence ID" value="A02p26880.2_BraZ1.CDS"/>
    <property type="gene ID" value="A02g26880.2_BraZ1"/>
</dbReference>
<sequence length="87" mass="9698">MFILIYDRSVCILSGKSIDMAQSNKAQISRPIYSLRVFSTRKSKIRSAPELSKIRPSPEQSKISQFCSLLSALSLKSEYLPSKAKSG</sequence>
<protein>
    <submittedName>
        <fullName evidence="2">Uncharacterized protein</fullName>
    </submittedName>
</protein>
<evidence type="ECO:0000313" key="1">
    <source>
        <dbReference type="EMBL" id="CAG7893736.1"/>
    </source>
</evidence>
<proteinExistence type="predicted"/>
<organism evidence="2 3">
    <name type="scientific">Brassica campestris</name>
    <name type="common">Field mustard</name>
    <dbReference type="NCBI Taxonomy" id="3711"/>
    <lineage>
        <taxon>Eukaryota</taxon>
        <taxon>Viridiplantae</taxon>
        <taxon>Streptophyta</taxon>
        <taxon>Embryophyta</taxon>
        <taxon>Tracheophyta</taxon>
        <taxon>Spermatophyta</taxon>
        <taxon>Magnoliopsida</taxon>
        <taxon>eudicotyledons</taxon>
        <taxon>Gunneridae</taxon>
        <taxon>Pentapetalae</taxon>
        <taxon>rosids</taxon>
        <taxon>malvids</taxon>
        <taxon>Brassicales</taxon>
        <taxon>Brassicaceae</taxon>
        <taxon>Brassiceae</taxon>
        <taxon>Brassica</taxon>
    </lineage>
</organism>
<gene>
    <name evidence="1" type="ORF">BRAPAZ1V2_A02P26880.2</name>
    <name evidence="2" type="ORF">BRAPAZ1V2_A02P27110.2</name>
</gene>
<evidence type="ECO:0000313" key="2">
    <source>
        <dbReference type="EMBL" id="CAG7893759.1"/>
    </source>
</evidence>
<dbReference type="EMBL" id="LS974618">
    <property type="protein sequence ID" value="CAG7893736.1"/>
    <property type="molecule type" value="Genomic_DNA"/>
</dbReference>
<name>A0A8D9H653_BRACM</name>
<dbReference type="EMBL" id="LS974618">
    <property type="protein sequence ID" value="CAG7893759.1"/>
    <property type="molecule type" value="Genomic_DNA"/>
</dbReference>
<dbReference type="Proteomes" id="UP000694005">
    <property type="component" value="Chromosome A02"/>
</dbReference>